<feature type="domain" description="PKD" evidence="2">
    <location>
        <begin position="1067"/>
        <end position="1100"/>
    </location>
</feature>
<dbReference type="PROSITE" id="PS50093">
    <property type="entry name" value="PKD"/>
    <property type="match status" value="1"/>
</dbReference>
<dbReference type="Gene3D" id="2.60.40.10">
    <property type="entry name" value="Immunoglobulins"/>
    <property type="match status" value="1"/>
</dbReference>
<proteinExistence type="predicted"/>
<dbReference type="SMART" id="SM00089">
    <property type="entry name" value="PKD"/>
    <property type="match status" value="1"/>
</dbReference>
<dbReference type="InterPro" id="IPR000601">
    <property type="entry name" value="PKD_dom"/>
</dbReference>
<dbReference type="Proteomes" id="UP000019423">
    <property type="component" value="Chromosome"/>
</dbReference>
<dbReference type="Pfam" id="PF13585">
    <property type="entry name" value="CHU_C"/>
    <property type="match status" value="1"/>
</dbReference>
<dbReference type="EMBL" id="CP007145">
    <property type="protein sequence ID" value="AHJ99313.1"/>
    <property type="molecule type" value="Genomic_DNA"/>
</dbReference>
<evidence type="ECO:0000313" key="3">
    <source>
        <dbReference type="EMBL" id="AHJ99313.1"/>
    </source>
</evidence>
<dbReference type="InterPro" id="IPR022409">
    <property type="entry name" value="PKD/Chitinase_dom"/>
</dbReference>
<protein>
    <recommendedName>
        <fullName evidence="2">PKD domain-containing protein</fullName>
    </recommendedName>
</protein>
<name>W8F2Y6_9BACT</name>
<dbReference type="PATRIC" id="fig|1227739.3.peg.3875"/>
<dbReference type="PANTHER" id="PTHR35580">
    <property type="entry name" value="CELL SURFACE GLYCOPROTEIN (S-LAYER PROTEIN)-LIKE PROTEIN"/>
    <property type="match status" value="1"/>
</dbReference>
<dbReference type="Pfam" id="PF18911">
    <property type="entry name" value="PKD_4"/>
    <property type="match status" value="1"/>
</dbReference>
<dbReference type="SUPFAM" id="SSF49299">
    <property type="entry name" value="PKD domain"/>
    <property type="match status" value="1"/>
</dbReference>
<dbReference type="InterPro" id="IPR013783">
    <property type="entry name" value="Ig-like_fold"/>
</dbReference>
<feature type="transmembrane region" description="Helical" evidence="1">
    <location>
        <begin position="28"/>
        <end position="53"/>
    </location>
</feature>
<dbReference type="STRING" id="1227739.Hsw_3718"/>
<evidence type="ECO:0000256" key="1">
    <source>
        <dbReference type="SAM" id="Phobius"/>
    </source>
</evidence>
<dbReference type="CDD" id="cd00146">
    <property type="entry name" value="PKD"/>
    <property type="match status" value="1"/>
</dbReference>
<keyword evidence="1" id="KW-0472">Membrane</keyword>
<dbReference type="eggNOG" id="COG3291">
    <property type="taxonomic scope" value="Bacteria"/>
</dbReference>
<keyword evidence="1" id="KW-0812">Transmembrane</keyword>
<evidence type="ECO:0000313" key="4">
    <source>
        <dbReference type="Proteomes" id="UP000019423"/>
    </source>
</evidence>
<dbReference type="InterPro" id="IPR057708">
    <property type="entry name" value="DUF7948"/>
</dbReference>
<dbReference type="KEGG" id="hsw:Hsw_3718"/>
<dbReference type="Pfam" id="PF25778">
    <property type="entry name" value="DUF7948"/>
    <property type="match status" value="1"/>
</dbReference>
<keyword evidence="4" id="KW-1185">Reference proteome</keyword>
<dbReference type="InterPro" id="IPR035986">
    <property type="entry name" value="PKD_dom_sf"/>
</dbReference>
<accession>W8F2Y6</accession>
<reference evidence="3 4" key="1">
    <citation type="submission" date="2014-01" db="EMBL/GenBank/DDBJ databases">
        <title>Complete genome sequence of ionizing-radiation resistance bacterium Hymenobacter swuensis DY53.</title>
        <authorList>
            <person name="Jung J.-H."/>
            <person name="Jeong S.-W."/>
            <person name="Joe M.-H."/>
            <person name="Cho y.-j."/>
            <person name="Kim M.-K."/>
            <person name="Lim S.-Y."/>
        </authorList>
    </citation>
    <scope>NUCLEOTIDE SEQUENCE [LARGE SCALE GENOMIC DNA]</scope>
    <source>
        <strain evidence="3 4">DY53</strain>
    </source>
</reference>
<dbReference type="AlphaFoldDB" id="W8F2Y6"/>
<evidence type="ECO:0000259" key="2">
    <source>
        <dbReference type="PROSITE" id="PS50093"/>
    </source>
</evidence>
<keyword evidence="1" id="KW-1133">Transmembrane helix</keyword>
<dbReference type="InterPro" id="IPR052918">
    <property type="entry name" value="Motility_Chemotaxis_Reg"/>
</dbReference>
<organism evidence="3 4">
    <name type="scientific">Hymenobacter swuensis DY53</name>
    <dbReference type="NCBI Taxonomy" id="1227739"/>
    <lineage>
        <taxon>Bacteria</taxon>
        <taxon>Pseudomonadati</taxon>
        <taxon>Bacteroidota</taxon>
        <taxon>Cytophagia</taxon>
        <taxon>Cytophagales</taxon>
        <taxon>Hymenobacteraceae</taxon>
        <taxon>Hymenobacter</taxon>
    </lineage>
</organism>
<dbReference type="HOGENOM" id="CLU_003594_1_0_10"/>
<dbReference type="PANTHER" id="PTHR35580:SF1">
    <property type="entry name" value="PHYTASE-LIKE DOMAIN-CONTAINING PROTEIN"/>
    <property type="match status" value="1"/>
</dbReference>
<sequence>MIRLAKVAVPQQPAAPVSGLSFARCVAYLYFPLFIACMPRLSTLILLLLYPAFLQAAPRPAKAPEPDKSLEFVENKGQWPAPVRYQAELPGGRLYLTPGGFTYSFLDPAALAANSHQHEAGPAAPRQPEPAAPLRGHAYKVTFEGGNAQAVVQAQQPTAGTRNYFQGSNPQQWASEVHGFRQVHYTKVYPGIDVQVYENQEQHLEYDFLLAPGARPDNIRLRYTGPEAVRLTPEGHLLIQTSVGNVTEQAPRAWQTLPSGERKAVNCRFELRNQTVRFVLGSYNSKLPLTIDPTVLFSSFTGSTADNWGFTATYDAQGNMYSGGVAFGVGYPTSSGAFQTSFAGAGDVAIIKYRMTTSGPAARIYATYLGGSNTDAPHSLVVNGLGELVILGTTGSGNFPVSAGAAQRTFQGGSGVNPLGGGLTTPMGYSNGSDLFVTTLSADGSRMVASTYLGGTSNDGLNLNLVNNYGDPFRGDILTDGDNNVYLASVTQSNNFPTAQPVQATRQGTSDAVVCKLPRLLNQLLWSTYLGGSGADAAFSVQLTADRHLYVAGTTDSPNFPTVTGALQPQASGGRDGFVVCLTPAGTALRYATYLGTAAADLAFFLQLDASGDVYVLGQTSSNAYPITLGRYGIRGAHQFIHKINATLSTTEYSTTFGSALSGYDISPTAFLVDDCERVYVCGWGGINNAGFGGGSTRNLPVTSDAVQAATDGSDFYLAQFRAGMTGLEYATFFGENGGRGEHVDGGTSRFDKKGVVYQAVCGGCTGTQGFPRPPGANYYTTTNASTNCNNAAFAISFGLVVADPGPTRYVCVGSAPVVLGGQPSGGTWTGPGVTQLSNGTFQFQPTAALVGRNILQYSVQTTGICRSTRPLRMIVTPELTMNISPVPPQCANGAPVTLQATPAGGTWSTTKGLTGNVFNPQQAGAGTHTLTYSYSDTLGCGTATRTVVVNPLPQPEAGPNLTFCAYETQPVQFTGATPAGGTWSGTGVTPGGLFTPPNTNLRGGIFTLSYSVTENGCTATDTRQVLLAPSPAVNFPLSVPECTSFPQYTGLAPFNCPFEPVLTGGTYVWDFGDGSPTSTEEKPVHLFENPGTYSVKLTARYANCTVETSFVPVVVGEVFVPNIITPNHDDKNETFIPRFSCRPATLRVFSRWGNKVYETDNYRNDWRADALADGLYYYHLKDAEGRTVKGWVTVQR</sequence>
<gene>
    <name evidence="3" type="ORF">Hsw_3718</name>
</gene>